<dbReference type="AlphaFoldDB" id="A0A2N5W2Z8"/>
<reference evidence="3 4" key="1">
    <citation type="submission" date="2017-11" db="EMBL/GenBank/DDBJ databases">
        <title>De novo assembly and phasing of dikaryotic genomes from two isolates of Puccinia coronata f. sp. avenae, the causal agent of oat crown rust.</title>
        <authorList>
            <person name="Miller M.E."/>
            <person name="Zhang Y."/>
            <person name="Omidvar V."/>
            <person name="Sperschneider J."/>
            <person name="Schwessinger B."/>
            <person name="Raley C."/>
            <person name="Palmer J.M."/>
            <person name="Garnica D."/>
            <person name="Upadhyaya N."/>
            <person name="Rathjen J."/>
            <person name="Taylor J.M."/>
            <person name="Park R.F."/>
            <person name="Dodds P.N."/>
            <person name="Hirsch C.D."/>
            <person name="Kianian S.F."/>
            <person name="Figueroa M."/>
        </authorList>
    </citation>
    <scope>NUCLEOTIDE SEQUENCE [LARGE SCALE GENOMIC DNA]</scope>
    <source>
        <strain evidence="2">12NC29</strain>
        <strain evidence="1">12SD80</strain>
    </source>
</reference>
<sequence length="87" mass="9893">MRNSYDGRRALERRDCVLELGLENANLRRAYLSRQNTLITAASTSDRGDTTEKWHCASGSSRIMLSRESQPALNQDPVSHIIMYAHE</sequence>
<dbReference type="EMBL" id="PGCI01000106">
    <property type="protein sequence ID" value="PLW40101.1"/>
    <property type="molecule type" value="Genomic_DNA"/>
</dbReference>
<dbReference type="EMBL" id="PGCJ01000018">
    <property type="protein sequence ID" value="PLW56626.1"/>
    <property type="molecule type" value="Genomic_DNA"/>
</dbReference>
<organism evidence="2 3">
    <name type="scientific">Puccinia coronata f. sp. avenae</name>
    <dbReference type="NCBI Taxonomy" id="200324"/>
    <lineage>
        <taxon>Eukaryota</taxon>
        <taxon>Fungi</taxon>
        <taxon>Dikarya</taxon>
        <taxon>Basidiomycota</taxon>
        <taxon>Pucciniomycotina</taxon>
        <taxon>Pucciniomycetes</taxon>
        <taxon>Pucciniales</taxon>
        <taxon>Pucciniaceae</taxon>
        <taxon>Puccinia</taxon>
    </lineage>
</organism>
<evidence type="ECO:0000313" key="1">
    <source>
        <dbReference type="EMBL" id="PLW40101.1"/>
    </source>
</evidence>
<dbReference type="Proteomes" id="UP000235388">
    <property type="component" value="Unassembled WGS sequence"/>
</dbReference>
<protein>
    <submittedName>
        <fullName evidence="2">Uncharacterized protein</fullName>
    </submittedName>
</protein>
<evidence type="ECO:0000313" key="4">
    <source>
        <dbReference type="Proteomes" id="UP000235392"/>
    </source>
</evidence>
<evidence type="ECO:0000313" key="3">
    <source>
        <dbReference type="Proteomes" id="UP000235388"/>
    </source>
</evidence>
<dbReference type="Proteomes" id="UP000235392">
    <property type="component" value="Unassembled WGS sequence"/>
</dbReference>
<accession>A0A2N5W2Z8</accession>
<comment type="caution">
    <text evidence="2">The sequence shown here is derived from an EMBL/GenBank/DDBJ whole genome shotgun (WGS) entry which is preliminary data.</text>
</comment>
<name>A0A2N5W2Z8_9BASI</name>
<keyword evidence="3" id="KW-1185">Reference proteome</keyword>
<proteinExistence type="predicted"/>
<gene>
    <name evidence="2" type="ORF">PCANC_05158</name>
    <name evidence="1" type="ORF">PCASD_07842</name>
</gene>
<evidence type="ECO:0000313" key="2">
    <source>
        <dbReference type="EMBL" id="PLW56626.1"/>
    </source>
</evidence>